<dbReference type="PRINTS" id="PR00039">
    <property type="entry name" value="HTHLYSR"/>
</dbReference>
<accession>A0ABX8UQZ0</accession>
<keyword evidence="2" id="KW-0805">Transcription regulation</keyword>
<dbReference type="Gene3D" id="3.40.190.10">
    <property type="entry name" value="Periplasmic binding protein-like II"/>
    <property type="match status" value="2"/>
</dbReference>
<dbReference type="InterPro" id="IPR058163">
    <property type="entry name" value="LysR-type_TF_proteobact-type"/>
</dbReference>
<dbReference type="PROSITE" id="PS50931">
    <property type="entry name" value="HTH_LYSR"/>
    <property type="match status" value="1"/>
</dbReference>
<dbReference type="InterPro" id="IPR036388">
    <property type="entry name" value="WH-like_DNA-bd_sf"/>
</dbReference>
<evidence type="ECO:0000256" key="2">
    <source>
        <dbReference type="ARBA" id="ARBA00023015"/>
    </source>
</evidence>
<dbReference type="InterPro" id="IPR036390">
    <property type="entry name" value="WH_DNA-bd_sf"/>
</dbReference>
<evidence type="ECO:0000256" key="1">
    <source>
        <dbReference type="ARBA" id="ARBA00009437"/>
    </source>
</evidence>
<evidence type="ECO:0000256" key="3">
    <source>
        <dbReference type="ARBA" id="ARBA00023125"/>
    </source>
</evidence>
<organism evidence="7 8">
    <name type="scientific">Paraburkholderia edwinii</name>
    <dbReference type="NCBI Taxonomy" id="2861782"/>
    <lineage>
        <taxon>Bacteria</taxon>
        <taxon>Pseudomonadati</taxon>
        <taxon>Pseudomonadota</taxon>
        <taxon>Betaproteobacteria</taxon>
        <taxon>Burkholderiales</taxon>
        <taxon>Burkholderiaceae</taxon>
        <taxon>Paraburkholderia</taxon>
    </lineage>
</organism>
<feature type="compositionally biased region" description="Low complexity" evidence="5">
    <location>
        <begin position="194"/>
        <end position="204"/>
    </location>
</feature>
<dbReference type="PANTHER" id="PTHR30537">
    <property type="entry name" value="HTH-TYPE TRANSCRIPTIONAL REGULATOR"/>
    <property type="match status" value="1"/>
</dbReference>
<gene>
    <name evidence="7" type="ORF">KZJ38_30860</name>
</gene>
<dbReference type="Gene3D" id="1.10.10.10">
    <property type="entry name" value="Winged helix-like DNA-binding domain superfamily/Winged helix DNA-binding domain"/>
    <property type="match status" value="1"/>
</dbReference>
<proteinExistence type="inferred from homology"/>
<dbReference type="PANTHER" id="PTHR30537:SF74">
    <property type="entry name" value="HTH-TYPE TRANSCRIPTIONAL REGULATOR TRPI"/>
    <property type="match status" value="1"/>
</dbReference>
<evidence type="ECO:0000313" key="7">
    <source>
        <dbReference type="EMBL" id="QYD71421.1"/>
    </source>
</evidence>
<evidence type="ECO:0000256" key="5">
    <source>
        <dbReference type="SAM" id="MobiDB-lite"/>
    </source>
</evidence>
<comment type="similarity">
    <text evidence="1">Belongs to the LysR transcriptional regulatory family.</text>
</comment>
<dbReference type="CDD" id="cd08432">
    <property type="entry name" value="PBP2_GcdR_TrpI_HvrB_AmpR_like"/>
    <property type="match status" value="1"/>
</dbReference>
<dbReference type="RefSeq" id="WP_219800851.1">
    <property type="nucleotide sequence ID" value="NZ_CP080096.1"/>
</dbReference>
<evidence type="ECO:0000313" key="8">
    <source>
        <dbReference type="Proteomes" id="UP000826462"/>
    </source>
</evidence>
<evidence type="ECO:0000259" key="6">
    <source>
        <dbReference type="PROSITE" id="PS50931"/>
    </source>
</evidence>
<feature type="domain" description="HTH lysR-type" evidence="6">
    <location>
        <begin position="6"/>
        <end position="63"/>
    </location>
</feature>
<dbReference type="SUPFAM" id="SSF53850">
    <property type="entry name" value="Periplasmic binding protein-like II"/>
    <property type="match status" value="1"/>
</dbReference>
<evidence type="ECO:0000256" key="4">
    <source>
        <dbReference type="ARBA" id="ARBA00023163"/>
    </source>
</evidence>
<reference evidence="7 8" key="1">
    <citation type="submission" date="2021-07" db="EMBL/GenBank/DDBJ databases">
        <title>Paraburkholderia edwinii protects Aspergillus sp. from phenazines by acting as a toxin sponge.</title>
        <authorList>
            <person name="Dahlstrom K.M."/>
            <person name="Newman D.K."/>
        </authorList>
    </citation>
    <scope>NUCLEOTIDE SEQUENCE [LARGE SCALE GENOMIC DNA]</scope>
    <source>
        <strain evidence="7 8">Pe01</strain>
    </source>
</reference>
<dbReference type="Pfam" id="PF00126">
    <property type="entry name" value="HTH_1"/>
    <property type="match status" value="1"/>
</dbReference>
<dbReference type="Proteomes" id="UP000826462">
    <property type="component" value="Chromosome 2"/>
</dbReference>
<keyword evidence="3" id="KW-0238">DNA-binding</keyword>
<keyword evidence="8" id="KW-1185">Reference proteome</keyword>
<feature type="region of interest" description="Disordered" evidence="5">
    <location>
        <begin position="190"/>
        <end position="226"/>
    </location>
</feature>
<protein>
    <submittedName>
        <fullName evidence="7">LysR family transcriptional regulator</fullName>
    </submittedName>
</protein>
<dbReference type="Pfam" id="PF03466">
    <property type="entry name" value="LysR_substrate"/>
    <property type="match status" value="2"/>
</dbReference>
<name>A0ABX8UQZ0_9BURK</name>
<sequence>MPLRLPPLSSLRFFEAAARLQSFKRAAAELNVTPSAVSHGIVGLEEALGVELFVREPRGLSLTREGKLYLPYIAEAFALIAIGTQRLPDRRANRTIAVSCAPTLAMRWFVPRLARFREGWPNVNVTVDTSRRLVGFPADGFDFALRLSRGPIAGATCDRLFGERLVPVCSPAYLKMLIDSGDGLVEGVDARTADSSSSSDSTSDGTPDNALKATRKRTRRRAGENTAALPDLRRATLIHVDTASADWQTWIDGAGAQAGAVANYADIDASGGLRFDTVQLALEAAAGGLGVAIGRLPLADADLAAHTLVAASAHIVAAEPAYWLVSAHTTDERPEMLAFRQWLLAEAALVEPVADTTGSDRPQQA</sequence>
<dbReference type="InterPro" id="IPR005119">
    <property type="entry name" value="LysR_subst-bd"/>
</dbReference>
<dbReference type="SUPFAM" id="SSF46785">
    <property type="entry name" value="Winged helix' DNA-binding domain"/>
    <property type="match status" value="1"/>
</dbReference>
<dbReference type="InterPro" id="IPR000847">
    <property type="entry name" value="LysR_HTH_N"/>
</dbReference>
<keyword evidence="4" id="KW-0804">Transcription</keyword>
<dbReference type="EMBL" id="CP080096">
    <property type="protein sequence ID" value="QYD71421.1"/>
    <property type="molecule type" value="Genomic_DNA"/>
</dbReference>